<keyword evidence="2" id="KW-0732">Signal</keyword>
<dbReference type="VEuPathDB" id="ToxoDB:ETH2_1043400"/>
<feature type="transmembrane region" description="Helical" evidence="1">
    <location>
        <begin position="210"/>
        <end position="237"/>
    </location>
</feature>
<dbReference type="OrthoDB" id="347428at2759"/>
<dbReference type="Pfam" id="PF11054">
    <property type="entry name" value="Surface_antigen"/>
    <property type="match status" value="1"/>
</dbReference>
<keyword evidence="4" id="KW-1185">Reference proteome</keyword>
<accession>U6L7N4</accession>
<dbReference type="Proteomes" id="UP000030747">
    <property type="component" value="Unassembled WGS sequence"/>
</dbReference>
<keyword evidence="1" id="KW-1133">Transmembrane helix</keyword>
<feature type="chain" id="PRO_5004673398" evidence="2">
    <location>
        <begin position="22"/>
        <end position="238"/>
    </location>
</feature>
<organism evidence="3 4">
    <name type="scientific">Eimeria tenella</name>
    <name type="common">Coccidian parasite</name>
    <dbReference type="NCBI Taxonomy" id="5802"/>
    <lineage>
        <taxon>Eukaryota</taxon>
        <taxon>Sar</taxon>
        <taxon>Alveolata</taxon>
        <taxon>Apicomplexa</taxon>
        <taxon>Conoidasida</taxon>
        <taxon>Coccidia</taxon>
        <taxon>Eucoccidiorida</taxon>
        <taxon>Eimeriorina</taxon>
        <taxon>Eimeriidae</taxon>
        <taxon>Eimeria</taxon>
    </lineage>
</organism>
<dbReference type="RefSeq" id="XP_013235970.1">
    <property type="nucleotide sequence ID" value="XM_013380516.1"/>
</dbReference>
<proteinExistence type="predicted"/>
<keyword evidence="1" id="KW-0472">Membrane</keyword>
<keyword evidence="1" id="KW-0812">Transmembrane</keyword>
<evidence type="ECO:0000313" key="3">
    <source>
        <dbReference type="EMBL" id="CDJ45223.1"/>
    </source>
</evidence>
<dbReference type="VEuPathDB" id="ToxoDB:ETH_00023375"/>
<reference evidence="3" key="1">
    <citation type="submission" date="2013-10" db="EMBL/GenBank/DDBJ databases">
        <title>Genomic analysis of the causative agents of coccidiosis in chickens.</title>
        <authorList>
            <person name="Reid A.J."/>
            <person name="Blake D."/>
            <person name="Billington K."/>
            <person name="Browne H."/>
            <person name="Dunn M."/>
            <person name="Hung S."/>
            <person name="Kawahara F."/>
            <person name="Miranda-Saavedra D."/>
            <person name="Mourier T."/>
            <person name="Nagra H."/>
            <person name="Otto T.D."/>
            <person name="Rawlings N."/>
            <person name="Sanchez A."/>
            <person name="Sanders M."/>
            <person name="Subramaniam C."/>
            <person name="Tay Y."/>
            <person name="Dear P."/>
            <person name="Doerig C."/>
            <person name="Gruber A."/>
            <person name="Parkinson J."/>
            <person name="Shirley M."/>
            <person name="Wan K.L."/>
            <person name="Berriman M."/>
            <person name="Tomley F."/>
            <person name="Pain A."/>
        </authorList>
    </citation>
    <scope>NUCLEOTIDE SEQUENCE [LARGE SCALE GENOMIC DNA]</scope>
    <source>
        <strain evidence="3">Houghton</strain>
    </source>
</reference>
<dbReference type="AlphaFoldDB" id="U6L7N4"/>
<name>U6L7N4_EIMTE</name>
<gene>
    <name evidence="3" type="ORF">ETH_00023375</name>
</gene>
<evidence type="ECO:0000256" key="2">
    <source>
        <dbReference type="SAM" id="SignalP"/>
    </source>
</evidence>
<sequence length="238" mass="24593">MRSLKLLFLAGSAVFFRDTQGAQGSSGPPPSTVAAASIDCTTAMNGIRAEVGLAPLQLGTTEQSKLPLKAEESPNLAFSTAVCTAARAGTLPSTASTSLDGNFAISIQKGSNGDCATAVKHWREGFDLFKGLPPPYSAEAPVYKTSQAQSFVALFAPHEAGKVDCAFFICPESTDSGTKQEEIKALLCVTSPKSLKDGVAPFEQKQWDKIAAGLVGGASAAVPTFLVFAVTAVGVALF</sequence>
<dbReference type="OMA" id="FFICPES"/>
<dbReference type="EMBL" id="HG678089">
    <property type="protein sequence ID" value="CDJ45223.1"/>
    <property type="molecule type" value="Genomic_DNA"/>
</dbReference>
<evidence type="ECO:0000313" key="4">
    <source>
        <dbReference type="Proteomes" id="UP000030747"/>
    </source>
</evidence>
<feature type="signal peptide" evidence="2">
    <location>
        <begin position="1"/>
        <end position="21"/>
    </location>
</feature>
<dbReference type="GeneID" id="25253787"/>
<protein>
    <submittedName>
        <fullName evidence="3">SAG family member</fullName>
    </submittedName>
</protein>
<reference evidence="3" key="2">
    <citation type="submission" date="2013-10" db="EMBL/GenBank/DDBJ databases">
        <authorList>
            <person name="Aslett M."/>
        </authorList>
    </citation>
    <scope>NUCLEOTIDE SEQUENCE [LARGE SCALE GENOMIC DNA]</scope>
    <source>
        <strain evidence="3">Houghton</strain>
    </source>
</reference>
<evidence type="ECO:0000256" key="1">
    <source>
        <dbReference type="SAM" id="Phobius"/>
    </source>
</evidence>
<dbReference type="InterPro" id="IPR021288">
    <property type="entry name" value="Surface_antigen"/>
</dbReference>